<comment type="caution">
    <text evidence="1">The sequence shown here is derived from an EMBL/GenBank/DDBJ whole genome shotgun (WGS) entry which is preliminary data.</text>
</comment>
<name>A0A9N9FMB4_9GLOM</name>
<dbReference type="Proteomes" id="UP000789759">
    <property type="component" value="Unassembled WGS sequence"/>
</dbReference>
<sequence length="123" mass="14861">MKIKRKHKETEIDINKNNILHECTKYHYKALIKQNKNNVLSFEEIAEELFSKIFVVAPDKYFENEAVEINFKSSIILDNFKNKEDTPQEIAKKIINLIDDNNDYYYIYFNCYNLKKNNKLHMF</sequence>
<dbReference type="AlphaFoldDB" id="A0A9N9FMB4"/>
<evidence type="ECO:0000313" key="2">
    <source>
        <dbReference type="Proteomes" id="UP000789759"/>
    </source>
</evidence>
<evidence type="ECO:0000313" key="1">
    <source>
        <dbReference type="EMBL" id="CAG8543075.1"/>
    </source>
</evidence>
<keyword evidence="2" id="KW-1185">Reference proteome</keyword>
<reference evidence="1" key="1">
    <citation type="submission" date="2021-06" db="EMBL/GenBank/DDBJ databases">
        <authorList>
            <person name="Kallberg Y."/>
            <person name="Tangrot J."/>
            <person name="Rosling A."/>
        </authorList>
    </citation>
    <scope>NUCLEOTIDE SEQUENCE</scope>
    <source>
        <strain evidence="1">FL966</strain>
    </source>
</reference>
<accession>A0A9N9FMB4</accession>
<proteinExistence type="predicted"/>
<protein>
    <submittedName>
        <fullName evidence="1">2061_t:CDS:1</fullName>
    </submittedName>
</protein>
<dbReference type="EMBL" id="CAJVQA010002312">
    <property type="protein sequence ID" value="CAG8543075.1"/>
    <property type="molecule type" value="Genomic_DNA"/>
</dbReference>
<gene>
    <name evidence="1" type="ORF">CPELLU_LOCUS4390</name>
</gene>
<organism evidence="1 2">
    <name type="scientific">Cetraspora pellucida</name>
    <dbReference type="NCBI Taxonomy" id="1433469"/>
    <lineage>
        <taxon>Eukaryota</taxon>
        <taxon>Fungi</taxon>
        <taxon>Fungi incertae sedis</taxon>
        <taxon>Mucoromycota</taxon>
        <taxon>Glomeromycotina</taxon>
        <taxon>Glomeromycetes</taxon>
        <taxon>Diversisporales</taxon>
        <taxon>Gigasporaceae</taxon>
        <taxon>Cetraspora</taxon>
    </lineage>
</organism>